<proteinExistence type="inferred from homology"/>
<evidence type="ECO:0000256" key="18">
    <source>
        <dbReference type="PIRNR" id="PIRNR002549"/>
    </source>
</evidence>
<feature type="disulfide bond" evidence="21">
    <location>
        <begin position="140"/>
        <end position="156"/>
    </location>
</feature>
<feature type="binding site" evidence="19">
    <location>
        <position position="100"/>
    </location>
    <ligand>
        <name>hydrogencarbonate</name>
        <dbReference type="ChEBI" id="CHEBI:17544"/>
        <label>1</label>
    </ligand>
</feature>
<evidence type="ECO:0000256" key="7">
    <source>
        <dbReference type="ARBA" id="ARBA00022729"/>
    </source>
</evidence>
<dbReference type="InterPro" id="IPR016357">
    <property type="entry name" value="Transferrin"/>
</dbReference>
<feature type="domain" description="Transferrin-like" evidence="22">
    <location>
        <begin position="1"/>
        <end position="326"/>
    </location>
</feature>
<keyword evidence="5" id="KW-0336">GPI-anchor</keyword>
<dbReference type="CDD" id="cd13529">
    <property type="entry name" value="PBP2_transferrin"/>
    <property type="match status" value="1"/>
</dbReference>
<feature type="domain" description="Transferrin-like" evidence="22">
    <location>
        <begin position="335"/>
        <end position="673"/>
    </location>
</feature>
<feature type="disulfide bond" evidence="21">
    <location>
        <begin position="445"/>
        <end position="531"/>
    </location>
</feature>
<protein>
    <recommendedName>
        <fullName evidence="17">Melanotransferrin</fullName>
    </recommendedName>
</protein>
<evidence type="ECO:0000256" key="19">
    <source>
        <dbReference type="PIRSR" id="PIRSR002549-2"/>
    </source>
</evidence>
<keyword evidence="6 18" id="KW-0479">Metal-binding</keyword>
<evidence type="ECO:0000313" key="23">
    <source>
        <dbReference type="EMBL" id="DBA26228.1"/>
    </source>
</evidence>
<evidence type="ECO:0000256" key="2">
    <source>
        <dbReference type="ARBA" id="ARBA00022448"/>
    </source>
</evidence>
<keyword evidence="3" id="KW-1003">Cell membrane</keyword>
<evidence type="ECO:0000256" key="5">
    <source>
        <dbReference type="ARBA" id="ARBA00022622"/>
    </source>
</evidence>
<dbReference type="GO" id="GO:0006826">
    <property type="term" value="P:iron ion transport"/>
    <property type="evidence" value="ECO:0007669"/>
    <property type="project" value="UniProtKB-KW"/>
</dbReference>
<evidence type="ECO:0000256" key="12">
    <source>
        <dbReference type="ARBA" id="ARBA00023136"/>
    </source>
</evidence>
<feature type="binding site" evidence="19">
    <location>
        <position position="454"/>
    </location>
    <ligand>
        <name>hydrogencarbonate</name>
        <dbReference type="ChEBI" id="CHEBI:17544"/>
        <label>1</label>
    </ligand>
</feature>
<dbReference type="PROSITE" id="PS51408">
    <property type="entry name" value="TRANSFERRIN_LIKE_4"/>
    <property type="match status" value="2"/>
</dbReference>
<keyword evidence="13 21" id="KW-1015">Disulfide bond</keyword>
<gene>
    <name evidence="23" type="ORF">GDO54_010516</name>
</gene>
<evidence type="ECO:0000256" key="15">
    <source>
        <dbReference type="ARBA" id="ARBA00023288"/>
    </source>
</evidence>
<dbReference type="Proteomes" id="UP001181693">
    <property type="component" value="Unassembled WGS sequence"/>
</dbReference>
<dbReference type="GO" id="GO:0046872">
    <property type="term" value="F:metal ion binding"/>
    <property type="evidence" value="ECO:0007669"/>
    <property type="project" value="UniProtKB-KW"/>
</dbReference>
<feature type="binding site" evidence="19">
    <location>
        <position position="106"/>
    </location>
    <ligand>
        <name>hydrogencarbonate</name>
        <dbReference type="ChEBI" id="CHEBI:17544"/>
        <label>1</label>
    </ligand>
</feature>
<keyword evidence="15" id="KW-0449">Lipoprotein</keyword>
<feature type="binding site" evidence="19">
    <location>
        <position position="107"/>
    </location>
    <ligand>
        <name>hydrogencarbonate</name>
        <dbReference type="ChEBI" id="CHEBI:17544"/>
        <label>1</label>
    </ligand>
</feature>
<dbReference type="PANTHER" id="PTHR11485">
    <property type="entry name" value="TRANSFERRIN"/>
    <property type="match status" value="1"/>
</dbReference>
<feature type="binding site" evidence="20">
    <location>
        <position position="177"/>
    </location>
    <ligand>
        <name>Fe(3+)</name>
        <dbReference type="ChEBI" id="CHEBI:29034"/>
        <label>1</label>
    </ligand>
</feature>
<keyword evidence="4 18" id="KW-0410">Iron transport</keyword>
<accession>A0AAV3AW09</accession>
<keyword evidence="10 18" id="KW-0408">Iron</keyword>
<evidence type="ECO:0000256" key="10">
    <source>
        <dbReference type="ARBA" id="ARBA00023004"/>
    </source>
</evidence>
<feature type="disulfide bond" evidence="21">
    <location>
        <begin position="348"/>
        <end position="366"/>
    </location>
</feature>
<keyword evidence="11 18" id="KW-0406">Ion transport</keyword>
<keyword evidence="9" id="KW-0862">Zinc</keyword>
<feature type="disulfide bond" evidence="21">
    <location>
        <begin position="487"/>
        <end position="504"/>
    </location>
</feature>
<feature type="binding site" evidence="19">
    <location>
        <position position="104"/>
    </location>
    <ligand>
        <name>hydrogencarbonate</name>
        <dbReference type="ChEBI" id="CHEBI:17544"/>
        <label>1</label>
    </ligand>
</feature>
<evidence type="ECO:0000256" key="3">
    <source>
        <dbReference type="ARBA" id="ARBA00022475"/>
    </source>
</evidence>
<feature type="disulfide bond" evidence="21">
    <location>
        <begin position="226"/>
        <end position="240"/>
    </location>
</feature>
<evidence type="ECO:0000256" key="11">
    <source>
        <dbReference type="ARBA" id="ARBA00023065"/>
    </source>
</evidence>
<feature type="binding site" evidence="20">
    <location>
        <position position="46"/>
    </location>
    <ligand>
        <name>Fe(3+)</name>
        <dbReference type="ChEBI" id="CHEBI:29034"/>
        <label>1</label>
    </ligand>
</feature>
<feature type="binding site" evidence="19">
    <location>
        <position position="453"/>
    </location>
    <ligand>
        <name>hydrogencarbonate</name>
        <dbReference type="ChEBI" id="CHEBI:17544"/>
        <label>1</label>
    </ligand>
</feature>
<evidence type="ECO:0000256" key="9">
    <source>
        <dbReference type="ARBA" id="ARBA00022833"/>
    </source>
</evidence>
<name>A0AAV3AW09_PYXAD</name>
<feature type="disulfide bond" evidence="21">
    <location>
        <begin position="98"/>
        <end position="183"/>
    </location>
</feature>
<dbReference type="PRINTS" id="PR00422">
    <property type="entry name" value="TRANSFERRIN"/>
</dbReference>
<feature type="binding site" evidence="19">
    <location>
        <position position="447"/>
    </location>
    <ligand>
        <name>hydrogencarbonate</name>
        <dbReference type="ChEBI" id="CHEBI:17544"/>
        <label>1</label>
    </ligand>
</feature>
<sequence>MKKCNDMKKYFTEAQIVPPLSCVDGKNSLNCMELVKNNVADVIVLDGSSTYKAGKKYKLKPVVAEVYDQGIGTSYYAVAVVKKNSTFTIISLNGAKSCHTGLQKTAGWNVPIGFLIDSGRMSIMACDIQKGVSSFFSSSCVPGANSALNPSLCELCKGDDSGKNVCANNGTEIYQDYNGAFRCLVEGGDVAFVKHSTVHDNSDGNQGMNSDTWARDVLSSDYELLCRDGTRASVSEWRRCNLARVPARAVVVRPDVDGSLIYKTLHEGQQKFNDFSSGFKMFDSSAYNSNNLIFRDATTELRPISNQTYQAWLGDEFLQAMTGIDCLPEDLPKSFRWCSKNTEELWKCADMAMAFKNQTLSPSIQCVSANNEEECMKMIQQKEVEAVTLDGRDIYTAGKMYGLVPAAAESYSEHLTIGSYYAVAVVHKKPNNAFTIHELKGKKSCHTGYMRTAGWNVPIGILKKHGLIRPEGCNTAKALGNFFSESCVPGMNKKEFPSNLCQLCIGDKNGGNKCENKPEEQYYDYKGAFRCLVEKGDVAFVSHSTVLENTDGGNTDAWAKELKSSDFQLLCLNGARAEVTQYADCNWARVPAHAVMVHPDTNRHALFGLLDKAQEYYGSQNSSGFKMFSSSLYNQKDLIFLDSTYKIVPVKEKNTYEKWLGENYIESLEGLQCSSSNALTPLNIALLLISNILLIRFSA</sequence>
<dbReference type="InterPro" id="IPR018195">
    <property type="entry name" value="Transferrin_Fe_BS"/>
</dbReference>
<dbReference type="SUPFAM" id="SSF53850">
    <property type="entry name" value="Periplasmic binding protein-like II"/>
    <property type="match status" value="2"/>
</dbReference>
<evidence type="ECO:0000256" key="13">
    <source>
        <dbReference type="ARBA" id="ARBA00023157"/>
    </source>
</evidence>
<feature type="binding site" evidence="20">
    <location>
        <position position="593"/>
    </location>
    <ligand>
        <name>Fe(3+)</name>
        <dbReference type="ChEBI" id="CHEBI:29034"/>
        <label>1</label>
    </ligand>
</feature>
<feature type="binding site" evidence="20">
    <location>
        <position position="75"/>
    </location>
    <ligand>
        <name>Fe(3+)</name>
        <dbReference type="ChEBI" id="CHEBI:29034"/>
        <label>1</label>
    </ligand>
</feature>
<feature type="binding site" evidence="19">
    <location>
        <position position="451"/>
    </location>
    <ligand>
        <name>hydrogencarbonate</name>
        <dbReference type="ChEBI" id="CHEBI:17544"/>
        <label>1</label>
    </ligand>
</feature>
<feature type="binding site" evidence="20">
    <location>
        <position position="390"/>
    </location>
    <ligand>
        <name>Fe(3+)</name>
        <dbReference type="ChEBI" id="CHEBI:29034"/>
        <label>1</label>
    </ligand>
</feature>
<evidence type="ECO:0000256" key="4">
    <source>
        <dbReference type="ARBA" id="ARBA00022496"/>
    </source>
</evidence>
<reference evidence="23" key="1">
    <citation type="thesis" date="2020" institute="ProQuest LLC" country="789 East Eisenhower Parkway, Ann Arbor, MI, USA">
        <title>Comparative Genomics and Chromosome Evolution.</title>
        <authorList>
            <person name="Mudd A.B."/>
        </authorList>
    </citation>
    <scope>NUCLEOTIDE SEQUENCE</scope>
    <source>
        <strain evidence="23">1538</strain>
        <tissue evidence="23">Blood</tissue>
    </source>
</reference>
<evidence type="ECO:0000256" key="16">
    <source>
        <dbReference type="ARBA" id="ARBA00054140"/>
    </source>
</evidence>
<comment type="similarity">
    <text evidence="18">Belongs to the transferrin family.</text>
</comment>
<feature type="binding site" evidence="20">
    <location>
        <position position="525"/>
    </location>
    <ligand>
        <name>Fe(3+)</name>
        <dbReference type="ChEBI" id="CHEBI:29034"/>
        <label>2</label>
    </ligand>
</feature>
<dbReference type="InterPro" id="IPR001156">
    <property type="entry name" value="Transferrin-like_dom"/>
</dbReference>
<keyword evidence="7" id="KW-0732">Signal</keyword>
<evidence type="ECO:0000259" key="22">
    <source>
        <dbReference type="PROSITE" id="PS51408"/>
    </source>
</evidence>
<dbReference type="FunFam" id="3.40.190.10:FF:000108">
    <property type="entry name" value="melanotransferrin"/>
    <property type="match status" value="2"/>
</dbReference>
<feature type="disulfide bond" evidence="21">
    <location>
        <begin position="4"/>
        <end position="22"/>
    </location>
</feature>
<dbReference type="GO" id="GO:0098552">
    <property type="term" value="C:side of membrane"/>
    <property type="evidence" value="ECO:0007669"/>
    <property type="project" value="UniProtKB-KW"/>
</dbReference>
<keyword evidence="12" id="KW-0472">Membrane</keyword>
<dbReference type="PIRSF" id="PIRSF002549">
    <property type="entry name" value="Transferrin"/>
    <property type="match status" value="1"/>
</dbReference>
<dbReference type="Gene3D" id="3.40.190.10">
    <property type="entry name" value="Periplasmic binding protein-like II"/>
    <property type="match status" value="4"/>
</dbReference>
<dbReference type="SMART" id="SM00094">
    <property type="entry name" value="TR_FER"/>
    <property type="match status" value="2"/>
</dbReference>
<dbReference type="GO" id="GO:0055037">
    <property type="term" value="C:recycling endosome"/>
    <property type="evidence" value="ECO:0007669"/>
    <property type="project" value="TreeGrafter"/>
</dbReference>
<keyword evidence="24" id="KW-1185">Reference proteome</keyword>
<evidence type="ECO:0000313" key="24">
    <source>
        <dbReference type="Proteomes" id="UP001181693"/>
    </source>
</evidence>
<evidence type="ECO:0000256" key="8">
    <source>
        <dbReference type="ARBA" id="ARBA00022737"/>
    </source>
</evidence>
<keyword evidence="2 18" id="KW-0813">Transport</keyword>
<comment type="subcellular location">
    <subcellularLocation>
        <location evidence="1">Cell membrane</location>
        <topology evidence="1">Lipid-anchor</topology>
        <topology evidence="1">GPI-anchor</topology>
    </subcellularLocation>
</comment>
<keyword evidence="14" id="KW-0325">Glycoprotein</keyword>
<dbReference type="Pfam" id="PF00405">
    <property type="entry name" value="Transferrin"/>
    <property type="match status" value="2"/>
</dbReference>
<evidence type="ECO:0000256" key="14">
    <source>
        <dbReference type="ARBA" id="ARBA00023180"/>
    </source>
</evidence>
<feature type="binding site" evidence="20">
    <location>
        <position position="420"/>
    </location>
    <ligand>
        <name>Fe(3+)</name>
        <dbReference type="ChEBI" id="CHEBI:29034"/>
        <label>1</label>
    </ligand>
</feature>
<organism evidence="23 24">
    <name type="scientific">Pyxicephalus adspersus</name>
    <name type="common">African bullfrog</name>
    <dbReference type="NCBI Taxonomy" id="30357"/>
    <lineage>
        <taxon>Eukaryota</taxon>
        <taxon>Metazoa</taxon>
        <taxon>Chordata</taxon>
        <taxon>Craniata</taxon>
        <taxon>Vertebrata</taxon>
        <taxon>Euteleostomi</taxon>
        <taxon>Amphibia</taxon>
        <taxon>Batrachia</taxon>
        <taxon>Anura</taxon>
        <taxon>Neobatrachia</taxon>
        <taxon>Ranoidea</taxon>
        <taxon>Pyxicephalidae</taxon>
        <taxon>Pyxicephalinae</taxon>
        <taxon>Pyxicephalus</taxon>
    </lineage>
</organism>
<feature type="disulfide bond" evidence="21">
    <location>
        <begin position="338"/>
        <end position="375"/>
    </location>
</feature>
<dbReference type="GO" id="GO:0005886">
    <property type="term" value="C:plasma membrane"/>
    <property type="evidence" value="ECO:0007669"/>
    <property type="project" value="UniProtKB-SubCell"/>
</dbReference>
<dbReference type="PROSITE" id="PS00205">
    <property type="entry name" value="TRANSFERRIN_LIKE_1"/>
    <property type="match status" value="1"/>
</dbReference>
<evidence type="ECO:0000256" key="1">
    <source>
        <dbReference type="ARBA" id="ARBA00004609"/>
    </source>
</evidence>
<evidence type="ECO:0000256" key="20">
    <source>
        <dbReference type="PIRSR" id="PIRSR002549-3"/>
    </source>
</evidence>
<comment type="caution">
    <text evidence="23">The sequence shown here is derived from an EMBL/GenBank/DDBJ whole genome shotgun (WGS) entry which is preliminary data.</text>
</comment>
<feature type="disulfide bond" evidence="21">
    <location>
        <begin position="153"/>
        <end position="166"/>
    </location>
</feature>
<dbReference type="GO" id="GO:0005615">
    <property type="term" value="C:extracellular space"/>
    <property type="evidence" value="ECO:0007669"/>
    <property type="project" value="InterPro"/>
</dbReference>
<keyword evidence="8" id="KW-0677">Repeat</keyword>
<comment type="function">
    <text evidence="16">Involved in iron cellular uptake. Seems to be internalized and then recycled back to the cell membrane. Binds a single atom of iron per subunit. Could also bind zinc.</text>
</comment>
<evidence type="ECO:0000256" key="6">
    <source>
        <dbReference type="ARBA" id="ARBA00022723"/>
    </source>
</evidence>
<dbReference type="PROSITE" id="PS00206">
    <property type="entry name" value="TRANSFERRIN_LIKE_2"/>
    <property type="match status" value="2"/>
</dbReference>
<evidence type="ECO:0000256" key="17">
    <source>
        <dbReference type="ARBA" id="ARBA00072985"/>
    </source>
</evidence>
<dbReference type="AlphaFoldDB" id="A0AAV3AW09"/>
<feature type="disulfide bond" evidence="21">
    <location>
        <begin position="571"/>
        <end position="585"/>
    </location>
</feature>
<feature type="disulfide bond" evidence="21">
    <location>
        <begin position="501"/>
        <end position="514"/>
    </location>
</feature>
<dbReference type="PROSITE" id="PS00207">
    <property type="entry name" value="TRANSFERRIN_LIKE_3"/>
    <property type="match status" value="2"/>
</dbReference>
<feature type="disulfide bond" evidence="21">
    <location>
        <begin position="473"/>
        <end position="673"/>
    </location>
</feature>
<evidence type="ECO:0000256" key="21">
    <source>
        <dbReference type="PIRSR" id="PIRSR002549-4"/>
    </source>
</evidence>
<dbReference type="PANTHER" id="PTHR11485:SF21">
    <property type="entry name" value="MELANOTRANSFERRIN"/>
    <property type="match status" value="1"/>
</dbReference>
<dbReference type="GO" id="GO:0005769">
    <property type="term" value="C:early endosome"/>
    <property type="evidence" value="ECO:0007669"/>
    <property type="project" value="TreeGrafter"/>
</dbReference>
<dbReference type="EMBL" id="DYDO01000004">
    <property type="protein sequence ID" value="DBA26228.1"/>
    <property type="molecule type" value="Genomic_DNA"/>
</dbReference>